<dbReference type="Proteomes" id="UP000254889">
    <property type="component" value="Chromosome"/>
</dbReference>
<feature type="transmembrane region" description="Helical" evidence="1">
    <location>
        <begin position="179"/>
        <end position="197"/>
    </location>
</feature>
<protein>
    <submittedName>
        <fullName evidence="2">Uncharacterized protein</fullName>
    </submittedName>
</protein>
<gene>
    <name evidence="2" type="ORF">DW352_17205</name>
</gene>
<feature type="transmembrane region" description="Helical" evidence="1">
    <location>
        <begin position="151"/>
        <end position="173"/>
    </location>
</feature>
<evidence type="ECO:0000313" key="2">
    <source>
        <dbReference type="EMBL" id="AXK82110.1"/>
    </source>
</evidence>
<proteinExistence type="predicted"/>
<dbReference type="OrthoDB" id="7275411at2"/>
<dbReference type="KEGG" id="ptaw:DW352_17205"/>
<feature type="transmembrane region" description="Helical" evidence="1">
    <location>
        <begin position="209"/>
        <end position="231"/>
    </location>
</feature>
<sequence length="264" mass="27532">MPLDLPFGFILILRMAVTAVFVLAATVTAERAGPLVGGLVATLPLGGGPVYVFLAMDHDADFIAASAITSLAVNAVNVSFALIYALLAQTRSLAISLSLALVAWFAFALAIYTVPWTLTTAIILNVVVLAVCITLARPLRNVKIPLLYRRWYDLVLRASLVAALVGITVTLSFHIGPSGSGIIAIFPIILISVILILHPRVGGKPTAAVMANAVLGLVGFAFACITLHLTAVPLGSAIGLSLALCASVAWSLLVLLARRHGIPV</sequence>
<keyword evidence="1" id="KW-0812">Transmembrane</keyword>
<feature type="transmembrane region" description="Helical" evidence="1">
    <location>
        <begin position="35"/>
        <end position="56"/>
    </location>
</feature>
<organism evidence="2 3">
    <name type="scientific">Pseudolabrys taiwanensis</name>
    <dbReference type="NCBI Taxonomy" id="331696"/>
    <lineage>
        <taxon>Bacteria</taxon>
        <taxon>Pseudomonadati</taxon>
        <taxon>Pseudomonadota</taxon>
        <taxon>Alphaproteobacteria</taxon>
        <taxon>Hyphomicrobiales</taxon>
        <taxon>Xanthobacteraceae</taxon>
        <taxon>Pseudolabrys</taxon>
    </lineage>
</organism>
<feature type="transmembrane region" description="Helical" evidence="1">
    <location>
        <begin position="62"/>
        <end position="86"/>
    </location>
</feature>
<feature type="transmembrane region" description="Helical" evidence="1">
    <location>
        <begin position="93"/>
        <end position="112"/>
    </location>
</feature>
<dbReference type="EMBL" id="CP031417">
    <property type="protein sequence ID" value="AXK82110.1"/>
    <property type="molecule type" value="Genomic_DNA"/>
</dbReference>
<dbReference type="RefSeq" id="WP_115692489.1">
    <property type="nucleotide sequence ID" value="NZ_CP031417.1"/>
</dbReference>
<reference evidence="2 3" key="1">
    <citation type="submission" date="2018-07" db="EMBL/GenBank/DDBJ databases">
        <authorList>
            <person name="Quirk P.G."/>
            <person name="Krulwich T.A."/>
        </authorList>
    </citation>
    <scope>NUCLEOTIDE SEQUENCE [LARGE SCALE GENOMIC DNA]</scope>
    <source>
        <strain evidence="2 3">CC-BB4</strain>
    </source>
</reference>
<evidence type="ECO:0000313" key="3">
    <source>
        <dbReference type="Proteomes" id="UP000254889"/>
    </source>
</evidence>
<keyword evidence="1" id="KW-1133">Transmembrane helix</keyword>
<dbReference type="AlphaFoldDB" id="A0A345ZYW3"/>
<name>A0A345ZYW3_9HYPH</name>
<feature type="transmembrane region" description="Helical" evidence="1">
    <location>
        <begin position="237"/>
        <end position="257"/>
    </location>
</feature>
<feature type="transmembrane region" description="Helical" evidence="1">
    <location>
        <begin position="6"/>
        <end position="28"/>
    </location>
</feature>
<keyword evidence="3" id="KW-1185">Reference proteome</keyword>
<evidence type="ECO:0000256" key="1">
    <source>
        <dbReference type="SAM" id="Phobius"/>
    </source>
</evidence>
<accession>A0A345ZYW3</accession>
<feature type="transmembrane region" description="Helical" evidence="1">
    <location>
        <begin position="118"/>
        <end position="139"/>
    </location>
</feature>
<keyword evidence="1" id="KW-0472">Membrane</keyword>